<keyword evidence="2" id="KW-1133">Transmembrane helix</keyword>
<dbReference type="AlphaFoldDB" id="A0A6A7XZG1"/>
<feature type="region of interest" description="Disordered" evidence="1">
    <location>
        <begin position="1"/>
        <end position="34"/>
    </location>
</feature>
<evidence type="ECO:0000256" key="1">
    <source>
        <dbReference type="SAM" id="MobiDB-lite"/>
    </source>
</evidence>
<organism evidence="3 4">
    <name type="scientific">Segnochrobactrum spirostomi</name>
    <dbReference type="NCBI Taxonomy" id="2608987"/>
    <lineage>
        <taxon>Bacteria</taxon>
        <taxon>Pseudomonadati</taxon>
        <taxon>Pseudomonadota</taxon>
        <taxon>Alphaproteobacteria</taxon>
        <taxon>Hyphomicrobiales</taxon>
        <taxon>Segnochrobactraceae</taxon>
        <taxon>Segnochrobactrum</taxon>
    </lineage>
</organism>
<evidence type="ECO:0000313" key="3">
    <source>
        <dbReference type="EMBL" id="MQT12084.1"/>
    </source>
</evidence>
<dbReference type="EMBL" id="VWNA01000001">
    <property type="protein sequence ID" value="MQT12084.1"/>
    <property type="molecule type" value="Genomic_DNA"/>
</dbReference>
<comment type="caution">
    <text evidence="3">The sequence shown here is derived from an EMBL/GenBank/DDBJ whole genome shotgun (WGS) entry which is preliminary data.</text>
</comment>
<proteinExistence type="predicted"/>
<reference evidence="3 4" key="1">
    <citation type="submission" date="2019-09" db="EMBL/GenBank/DDBJ databases">
        <title>Segnochrobactrum spirostomi gen. nov., sp. nov., isolated from the ciliate Spirostomum cf. yagiui and description of a novel family, Segnochrobactraceae fam. nov. within the order Rhizobiales of the class Alphaproteobacteria.</title>
        <authorList>
            <person name="Akter S."/>
            <person name="Shazib S.U.A."/>
            <person name="Shin M.K."/>
        </authorList>
    </citation>
    <scope>NUCLEOTIDE SEQUENCE [LARGE SCALE GENOMIC DNA]</scope>
    <source>
        <strain evidence="3 4">Sp-1</strain>
    </source>
</reference>
<name>A0A6A7XZG1_9HYPH</name>
<protein>
    <submittedName>
        <fullName evidence="3">Exopolysaccharide biosynthesis protein</fullName>
    </submittedName>
</protein>
<keyword evidence="2" id="KW-0472">Membrane</keyword>
<feature type="transmembrane region" description="Helical" evidence="2">
    <location>
        <begin position="68"/>
        <end position="86"/>
    </location>
</feature>
<keyword evidence="2" id="KW-0812">Transmembrane</keyword>
<dbReference type="InterPro" id="IPR010331">
    <property type="entry name" value="ExoD"/>
</dbReference>
<feature type="transmembrane region" description="Helical" evidence="2">
    <location>
        <begin position="202"/>
        <end position="235"/>
    </location>
</feature>
<keyword evidence="4" id="KW-1185">Reference proteome</keyword>
<dbReference type="PANTHER" id="PTHR41795">
    <property type="entry name" value="EXOPOLYSACCHARIDE SYNTHESIS PROTEIN"/>
    <property type="match status" value="1"/>
</dbReference>
<dbReference type="PIRSF" id="PIRSF033239">
    <property type="entry name" value="ExoD"/>
    <property type="match status" value="1"/>
</dbReference>
<evidence type="ECO:0000313" key="4">
    <source>
        <dbReference type="Proteomes" id="UP000332515"/>
    </source>
</evidence>
<dbReference type="Proteomes" id="UP000332515">
    <property type="component" value="Unassembled WGS sequence"/>
</dbReference>
<accession>A0A6A7XZG1</accession>
<sequence length="237" mass="24866">MSQTPMSQDGPPPHEIDRHPPQGPARASATGHGGHRLSDLIADIAAEAEAAGGSTTLGAFVERLGDRAFAALLFICGMLNVIALGIPGISTILGAPMMVAAVQVMIGRDSLWLPKVIARRPIANPELAKLCARVRPWILRAERFLQPRFEIFAAGAAERIIGGLCLLLSALIFLPIPLGNALPGLAIALYALAILERDGVFALLGLVVTAISLVVVSGVVYAIGMAAVLFIRYALNL</sequence>
<dbReference type="PANTHER" id="PTHR41795:SF1">
    <property type="entry name" value="EXOPOLYSACCHARIDE SYNTHESIS PROTEIN"/>
    <property type="match status" value="1"/>
</dbReference>
<dbReference type="RefSeq" id="WP_153479403.1">
    <property type="nucleotide sequence ID" value="NZ_VWNA01000001.1"/>
</dbReference>
<evidence type="ECO:0000256" key="2">
    <source>
        <dbReference type="SAM" id="Phobius"/>
    </source>
</evidence>
<dbReference type="Pfam" id="PF06055">
    <property type="entry name" value="ExoD"/>
    <property type="match status" value="1"/>
</dbReference>
<gene>
    <name evidence="3" type="ORF">F0357_05275</name>
</gene>
<feature type="transmembrane region" description="Helical" evidence="2">
    <location>
        <begin position="178"/>
        <end position="195"/>
    </location>
</feature>